<comment type="caution">
    <text evidence="3">The sequence shown here is derived from an EMBL/GenBank/DDBJ whole genome shotgun (WGS) entry which is preliminary data.</text>
</comment>
<dbReference type="Gene3D" id="3.40.50.1390">
    <property type="entry name" value="Resolvase, N-terminal catalytic domain"/>
    <property type="match status" value="1"/>
</dbReference>
<dbReference type="PANTHER" id="PTHR30461">
    <property type="entry name" value="DNA-INVERTASE FROM LAMBDOID PROPHAGE"/>
    <property type="match status" value="1"/>
</dbReference>
<dbReference type="Pfam" id="PF07508">
    <property type="entry name" value="Recombinase"/>
    <property type="match status" value="1"/>
</dbReference>
<feature type="domain" description="Recombinase" evidence="2">
    <location>
        <begin position="157"/>
        <end position="304"/>
    </location>
</feature>
<dbReference type="EMBL" id="JBHRTE010000072">
    <property type="protein sequence ID" value="MFC3169566.1"/>
    <property type="molecule type" value="Genomic_DNA"/>
</dbReference>
<dbReference type="InterPro" id="IPR006119">
    <property type="entry name" value="Resolv_N"/>
</dbReference>
<dbReference type="InterPro" id="IPR036162">
    <property type="entry name" value="Resolvase-like_N_sf"/>
</dbReference>
<dbReference type="PROSITE" id="PS51736">
    <property type="entry name" value="RECOMBINASES_3"/>
    <property type="match status" value="1"/>
</dbReference>
<dbReference type="Pfam" id="PF00239">
    <property type="entry name" value="Resolvase"/>
    <property type="match status" value="1"/>
</dbReference>
<dbReference type="PANTHER" id="PTHR30461:SF23">
    <property type="entry name" value="DNA RECOMBINASE-RELATED"/>
    <property type="match status" value="1"/>
</dbReference>
<dbReference type="Gene3D" id="3.90.1750.20">
    <property type="entry name" value="Putative Large Serine Recombinase, Chain B, Domain 2"/>
    <property type="match status" value="1"/>
</dbReference>
<dbReference type="Proteomes" id="UP001595557">
    <property type="component" value="Unassembled WGS sequence"/>
</dbReference>
<dbReference type="SUPFAM" id="SSF53041">
    <property type="entry name" value="Resolvase-like"/>
    <property type="match status" value="1"/>
</dbReference>
<evidence type="ECO:0000259" key="1">
    <source>
        <dbReference type="PROSITE" id="PS51736"/>
    </source>
</evidence>
<dbReference type="InterPro" id="IPR025827">
    <property type="entry name" value="Zn_ribbon_recom_dom"/>
</dbReference>
<dbReference type="SMART" id="SM00857">
    <property type="entry name" value="Resolvase"/>
    <property type="match status" value="1"/>
</dbReference>
<feature type="domain" description="Resolvase/invertase-type recombinase catalytic" evidence="1">
    <location>
        <begin position="10"/>
        <end position="158"/>
    </location>
</feature>
<organism evidence="3 4">
    <name type="scientific">Paracoccus fontiphilus</name>
    <dbReference type="NCBI Taxonomy" id="1815556"/>
    <lineage>
        <taxon>Bacteria</taxon>
        <taxon>Pseudomonadati</taxon>
        <taxon>Pseudomonadota</taxon>
        <taxon>Alphaproteobacteria</taxon>
        <taxon>Rhodobacterales</taxon>
        <taxon>Paracoccaceae</taxon>
        <taxon>Paracoccus</taxon>
    </lineage>
</organism>
<evidence type="ECO:0000313" key="3">
    <source>
        <dbReference type="EMBL" id="MFC3169566.1"/>
    </source>
</evidence>
<proteinExistence type="predicted"/>
<dbReference type="CDD" id="cd00338">
    <property type="entry name" value="Ser_Recombinase"/>
    <property type="match status" value="1"/>
</dbReference>
<gene>
    <name evidence="3" type="ORF">ACFOD7_16060</name>
</gene>
<dbReference type="InterPro" id="IPR011109">
    <property type="entry name" value="DNA_bind_recombinase_dom"/>
</dbReference>
<keyword evidence="4" id="KW-1185">Reference proteome</keyword>
<dbReference type="InterPro" id="IPR050639">
    <property type="entry name" value="SSR_resolvase"/>
</dbReference>
<dbReference type="RefSeq" id="WP_377707248.1">
    <property type="nucleotide sequence ID" value="NZ_JBHRTE010000072.1"/>
</dbReference>
<evidence type="ECO:0000313" key="4">
    <source>
        <dbReference type="Proteomes" id="UP001595557"/>
    </source>
</evidence>
<dbReference type="InterPro" id="IPR038109">
    <property type="entry name" value="DNA_bind_recomb_sf"/>
</dbReference>
<protein>
    <submittedName>
        <fullName evidence="3">Recombinase family protein</fullName>
    </submittedName>
</protein>
<evidence type="ECO:0000259" key="2">
    <source>
        <dbReference type="PROSITE" id="PS51737"/>
    </source>
</evidence>
<accession>A0ABV7IND1</accession>
<dbReference type="Pfam" id="PF13408">
    <property type="entry name" value="Zn_ribbon_recom"/>
    <property type="match status" value="1"/>
</dbReference>
<reference evidence="4" key="1">
    <citation type="journal article" date="2019" name="Int. J. Syst. Evol. Microbiol.">
        <title>The Global Catalogue of Microorganisms (GCM) 10K type strain sequencing project: providing services to taxonomists for standard genome sequencing and annotation.</title>
        <authorList>
            <consortium name="The Broad Institute Genomics Platform"/>
            <consortium name="The Broad Institute Genome Sequencing Center for Infectious Disease"/>
            <person name="Wu L."/>
            <person name="Ma J."/>
        </authorList>
    </citation>
    <scope>NUCLEOTIDE SEQUENCE [LARGE SCALE GENOMIC DNA]</scope>
    <source>
        <strain evidence="4">KCTC 52239</strain>
    </source>
</reference>
<dbReference type="PROSITE" id="PS51737">
    <property type="entry name" value="RECOMBINASE_DNA_BIND"/>
    <property type="match status" value="1"/>
</dbReference>
<sequence length="568" mass="62757">MTFKASSPVRAALYARYSSDLQRDASIEDQLRLCRKLCAENGWIVIETFQDRAISGSFDLRPGFQGLRQAAMEDTFDVVVAEALDRFSRDQEHIAGFHKQMSFQGIRIVTKTEGEINEMHVGLGGTMAALYIKHLAQKTHRGLEGRVRDGKSAGGIGYGYKVNRQALPDGSLTAGDRVIHEAEAAIVRRIFRDYAAGKSARTIAITLNAEGIRSPASGRSSGTWSASTIGGNWKRGTGILNNELYVGKLVWNRLHYRKDPATGKRVSRLNPPEDWIVEELPHLAIVDQSLWRRVKACQQATREEIFESRAENPEAPGIERGRRPRHLLSDLIRCGCCGGGYSMISKSRLGCSTARNKGTCTNRRTIGREEVEERVLSDLRERLMRPDLLRRFIEEFQREVQRGRQEALAERADLERRHSRVKKGIDSIITAITDGIYSPSMKAKMDVLEAERVAIEAALSRTEQPSPIVIHPGLAAVYENKVAALSTALNADDTRGEAAMILRGLIDKVVIHPETETQGIDLHGELGAILALCGDRCAAHADARLRGGRSGQVTMVAGAGFEPAAFRL</sequence>
<name>A0ABV7IND1_9RHOB</name>